<keyword evidence="1" id="KW-0472">Membrane</keyword>
<name>A0A5D4NUA1_9BACI</name>
<gene>
    <name evidence="2" type="ORF">FZC78_06430</name>
</gene>
<comment type="caution">
    <text evidence="2">The sequence shown here is derived from an EMBL/GenBank/DDBJ whole genome shotgun (WGS) entry which is preliminary data.</text>
</comment>
<reference evidence="2 3" key="1">
    <citation type="submission" date="2019-08" db="EMBL/GenBank/DDBJ databases">
        <title>Bacillus genomes from the desert of Cuatro Cienegas, Coahuila.</title>
        <authorList>
            <person name="Olmedo-Alvarez G."/>
        </authorList>
    </citation>
    <scope>NUCLEOTIDE SEQUENCE [LARGE SCALE GENOMIC DNA]</scope>
    <source>
        <strain evidence="2 3">CH34_1T</strain>
    </source>
</reference>
<feature type="transmembrane region" description="Helical" evidence="1">
    <location>
        <begin position="12"/>
        <end position="34"/>
    </location>
</feature>
<dbReference type="OrthoDB" id="9789943at2"/>
<keyword evidence="1" id="KW-1133">Transmembrane helix</keyword>
<dbReference type="AlphaFoldDB" id="A0A5D4NUA1"/>
<proteinExistence type="predicted"/>
<dbReference type="PANTHER" id="PTHR34351:SF2">
    <property type="entry name" value="DUF58 DOMAIN-CONTAINING PROTEIN"/>
    <property type="match status" value="1"/>
</dbReference>
<evidence type="ECO:0000256" key="1">
    <source>
        <dbReference type="SAM" id="Phobius"/>
    </source>
</evidence>
<evidence type="ECO:0000313" key="3">
    <source>
        <dbReference type="Proteomes" id="UP000322267"/>
    </source>
</evidence>
<dbReference type="EMBL" id="VTEI01000003">
    <property type="protein sequence ID" value="TYS17510.1"/>
    <property type="molecule type" value="Genomic_DNA"/>
</dbReference>
<dbReference type="RefSeq" id="WP_148938848.1">
    <property type="nucleotide sequence ID" value="NZ_VTEI01000003.1"/>
</dbReference>
<dbReference type="PANTHER" id="PTHR34351">
    <property type="entry name" value="SLR1927 PROTEIN-RELATED"/>
    <property type="match status" value="1"/>
</dbReference>
<protein>
    <submittedName>
        <fullName evidence="2">DUF58 domain-containing protein</fullName>
    </submittedName>
</protein>
<sequence>MVILLIIGSLSGSIPVVFFSALVLTVSVLSSVYLRAVQNKVTWRYEKYFESTSIDECFDVFIELKNESFFPIFNFTIDIESRNEKELLFIGNDNRTEAENTMYSFSLDLPPKSQKTIKVKMKGTSRGHHQWSSLNLLLTDPLKLQSKRLEYQKEILPVFKVIPKIQKLKDLKLKSLLQGFKNTNHSIFLDETGIVGTKEYENESFRHIHWLATAKENKLLAKKY</sequence>
<dbReference type="Proteomes" id="UP000322267">
    <property type="component" value="Unassembled WGS sequence"/>
</dbReference>
<keyword evidence="1" id="KW-0812">Transmembrane</keyword>
<evidence type="ECO:0000313" key="2">
    <source>
        <dbReference type="EMBL" id="TYS17510.1"/>
    </source>
</evidence>
<accession>A0A5D4NUA1</accession>
<organism evidence="2 3">
    <name type="scientific">Rossellomorea vietnamensis</name>
    <dbReference type="NCBI Taxonomy" id="218284"/>
    <lineage>
        <taxon>Bacteria</taxon>
        <taxon>Bacillati</taxon>
        <taxon>Bacillota</taxon>
        <taxon>Bacilli</taxon>
        <taxon>Bacillales</taxon>
        <taxon>Bacillaceae</taxon>
        <taxon>Rossellomorea</taxon>
    </lineage>
</organism>